<reference evidence="2" key="1">
    <citation type="submission" date="2022-01" db="EMBL/GenBank/DDBJ databases">
        <title>Genome Sequence Resource for Two Populations of Ditylenchus destructor, the Migratory Endoparasitic Phytonematode.</title>
        <authorList>
            <person name="Zhang H."/>
            <person name="Lin R."/>
            <person name="Xie B."/>
        </authorList>
    </citation>
    <scope>NUCLEOTIDE SEQUENCE</scope>
    <source>
        <strain evidence="2">BazhouSP</strain>
    </source>
</reference>
<dbReference type="Proteomes" id="UP001201812">
    <property type="component" value="Unassembled WGS sequence"/>
</dbReference>
<dbReference type="PANTHER" id="PTHR24362:SF309">
    <property type="entry name" value="PROTEIN KINASE DOMAIN-CONTAINING PROTEIN"/>
    <property type="match status" value="1"/>
</dbReference>
<dbReference type="Pfam" id="PF00069">
    <property type="entry name" value="Pkinase"/>
    <property type="match status" value="1"/>
</dbReference>
<dbReference type="InterPro" id="IPR011009">
    <property type="entry name" value="Kinase-like_dom_sf"/>
</dbReference>
<dbReference type="GO" id="GO:0005524">
    <property type="term" value="F:ATP binding"/>
    <property type="evidence" value="ECO:0007669"/>
    <property type="project" value="InterPro"/>
</dbReference>
<comment type="caution">
    <text evidence="2">The sequence shown here is derived from an EMBL/GenBank/DDBJ whole genome shotgun (WGS) entry which is preliminary data.</text>
</comment>
<evidence type="ECO:0000259" key="1">
    <source>
        <dbReference type="PROSITE" id="PS50011"/>
    </source>
</evidence>
<keyword evidence="2" id="KW-0418">Kinase</keyword>
<dbReference type="SUPFAM" id="SSF56112">
    <property type="entry name" value="Protein kinase-like (PK-like)"/>
    <property type="match status" value="1"/>
</dbReference>
<dbReference type="InterPro" id="IPR000719">
    <property type="entry name" value="Prot_kinase_dom"/>
</dbReference>
<dbReference type="Gene3D" id="1.10.510.10">
    <property type="entry name" value="Transferase(Phosphotransferase) domain 1"/>
    <property type="match status" value="1"/>
</dbReference>
<evidence type="ECO:0000313" key="3">
    <source>
        <dbReference type="Proteomes" id="UP001201812"/>
    </source>
</evidence>
<evidence type="ECO:0000313" key="2">
    <source>
        <dbReference type="EMBL" id="KAI1714381.1"/>
    </source>
</evidence>
<proteinExistence type="predicted"/>
<accession>A0AAD4R796</accession>
<dbReference type="PANTHER" id="PTHR24362">
    <property type="entry name" value="SERINE/THREONINE-PROTEIN KINASE NEK"/>
    <property type="match status" value="1"/>
</dbReference>
<feature type="domain" description="Protein kinase" evidence="1">
    <location>
        <begin position="1"/>
        <end position="212"/>
    </location>
</feature>
<dbReference type="EMBL" id="JAKKPZ010000013">
    <property type="protein sequence ID" value="KAI1714381.1"/>
    <property type="molecule type" value="Genomic_DNA"/>
</dbReference>
<name>A0AAD4R796_9BILA</name>
<dbReference type="AlphaFoldDB" id="A0AAD4R796"/>
<keyword evidence="2" id="KW-0808">Transferase</keyword>
<dbReference type="GO" id="GO:0004672">
    <property type="term" value="F:protein kinase activity"/>
    <property type="evidence" value="ECO:0007669"/>
    <property type="project" value="InterPro"/>
</dbReference>
<keyword evidence="3" id="KW-1185">Reference proteome</keyword>
<gene>
    <name evidence="2" type="ORF">DdX_08476</name>
</gene>
<protein>
    <submittedName>
        <fullName evidence="2">Protein kinase domain-containing protein</fullName>
    </submittedName>
</protein>
<organism evidence="2 3">
    <name type="scientific">Ditylenchus destructor</name>
    <dbReference type="NCBI Taxonomy" id="166010"/>
    <lineage>
        <taxon>Eukaryota</taxon>
        <taxon>Metazoa</taxon>
        <taxon>Ecdysozoa</taxon>
        <taxon>Nematoda</taxon>
        <taxon>Chromadorea</taxon>
        <taxon>Rhabditida</taxon>
        <taxon>Tylenchina</taxon>
        <taxon>Tylenchomorpha</taxon>
        <taxon>Sphaerularioidea</taxon>
        <taxon>Anguinidae</taxon>
        <taxon>Anguininae</taxon>
        <taxon>Ditylenchus</taxon>
    </lineage>
</organism>
<dbReference type="PROSITE" id="PS50011">
    <property type="entry name" value="PROTEIN_KINASE_DOM"/>
    <property type="match status" value="1"/>
</dbReference>
<sequence>MSFAINCESEEHSERSLDEIFNKIGPCPMDLSSSARIIQSLALALDSLHVKEISHGFVTSEHCLVDKWGNVRLSEPSSYHQGRSTPVQRWTDNANTDYVYLAPEVRISDTRVNPFPVDIYALGVIMHRCLLGTFPTFASPTTAKLCSLVPQVIPMARHDRQHNISSNQYFETKPEMSVPENMLEAMNALRICLSENPSMRPGPCAISNAKWIQDAMKHRHTLPFSAFFF</sequence>